<sequence>MKNFLRLSYLFLGGEGPAKPFRVLSSPSSRWMAKAIYCLKLQMLKSQLSLTGREKAGVERVALFVALVYCKQWHEAPISVKSSVERRAFPRDPQDIP</sequence>
<dbReference type="OrthoDB" id="6380626at2759"/>
<proteinExistence type="predicted"/>
<dbReference type="EMBL" id="JACEEZ010004214">
    <property type="protein sequence ID" value="KAG0726569.1"/>
    <property type="molecule type" value="Genomic_DNA"/>
</dbReference>
<keyword evidence="2" id="KW-1185">Reference proteome</keyword>
<gene>
    <name evidence="1" type="ORF">GWK47_004280</name>
</gene>
<reference evidence="1" key="1">
    <citation type="submission" date="2020-07" db="EMBL/GenBank/DDBJ databases">
        <title>The High-quality genome of the commercially important snow crab, Chionoecetes opilio.</title>
        <authorList>
            <person name="Jeong J.-H."/>
            <person name="Ryu S."/>
        </authorList>
    </citation>
    <scope>NUCLEOTIDE SEQUENCE</scope>
    <source>
        <strain evidence="1">MADBK_172401_WGS</strain>
        <tissue evidence="1">Digestive gland</tissue>
    </source>
</reference>
<dbReference type="Proteomes" id="UP000770661">
    <property type="component" value="Unassembled WGS sequence"/>
</dbReference>
<protein>
    <submittedName>
        <fullName evidence="1">Uncharacterized protein</fullName>
    </submittedName>
</protein>
<evidence type="ECO:0000313" key="1">
    <source>
        <dbReference type="EMBL" id="KAG0726569.1"/>
    </source>
</evidence>
<evidence type="ECO:0000313" key="2">
    <source>
        <dbReference type="Proteomes" id="UP000770661"/>
    </source>
</evidence>
<comment type="caution">
    <text evidence="1">The sequence shown here is derived from an EMBL/GenBank/DDBJ whole genome shotgun (WGS) entry which is preliminary data.</text>
</comment>
<dbReference type="AlphaFoldDB" id="A0A8J4YS47"/>
<accession>A0A8J4YS47</accession>
<organism evidence="1 2">
    <name type="scientific">Chionoecetes opilio</name>
    <name type="common">Atlantic snow crab</name>
    <name type="synonym">Cancer opilio</name>
    <dbReference type="NCBI Taxonomy" id="41210"/>
    <lineage>
        <taxon>Eukaryota</taxon>
        <taxon>Metazoa</taxon>
        <taxon>Ecdysozoa</taxon>
        <taxon>Arthropoda</taxon>
        <taxon>Crustacea</taxon>
        <taxon>Multicrustacea</taxon>
        <taxon>Malacostraca</taxon>
        <taxon>Eumalacostraca</taxon>
        <taxon>Eucarida</taxon>
        <taxon>Decapoda</taxon>
        <taxon>Pleocyemata</taxon>
        <taxon>Brachyura</taxon>
        <taxon>Eubrachyura</taxon>
        <taxon>Majoidea</taxon>
        <taxon>Majidae</taxon>
        <taxon>Chionoecetes</taxon>
    </lineage>
</organism>
<name>A0A8J4YS47_CHIOP</name>